<protein>
    <submittedName>
        <fullName evidence="2">TniQ family protein</fullName>
    </submittedName>
</protein>
<dbReference type="OrthoDB" id="470139at2"/>
<evidence type="ECO:0000313" key="2">
    <source>
        <dbReference type="EMBL" id="QFJ54347.1"/>
    </source>
</evidence>
<reference evidence="3" key="1">
    <citation type="submission" date="2019-08" db="EMBL/GenBank/DDBJ databases">
        <title>Complete Genome Sequence of the Polysaccharide-Degrading Rumen Bacterium Pseudobutyrivibrio xylanivorans MA3014.</title>
        <authorList>
            <person name="Palevich N."/>
            <person name="Maclean P.H."/>
            <person name="Kelly W.J."/>
            <person name="Leahy S.C."/>
            <person name="Rakonjac J."/>
            <person name="Attwood G.T."/>
        </authorList>
    </citation>
    <scope>NUCLEOTIDE SEQUENCE [LARGE SCALE GENOMIC DNA]</scope>
    <source>
        <strain evidence="3">MA3014</strain>
    </source>
</reference>
<name>A0A5P6VP49_PSEXY</name>
<dbReference type="Pfam" id="PF06527">
    <property type="entry name" value="TniQ"/>
    <property type="match status" value="1"/>
</dbReference>
<dbReference type="Proteomes" id="UP000327030">
    <property type="component" value="Chromosome 1"/>
</dbReference>
<evidence type="ECO:0000259" key="1">
    <source>
        <dbReference type="Pfam" id="PF06527"/>
    </source>
</evidence>
<dbReference type="EMBL" id="CP043028">
    <property type="protein sequence ID" value="QFJ54347.1"/>
    <property type="molecule type" value="Genomic_DNA"/>
</dbReference>
<gene>
    <name evidence="2" type="ORF">FXF36_05500</name>
</gene>
<feature type="domain" description="TniQ" evidence="1">
    <location>
        <begin position="5"/>
        <end position="157"/>
    </location>
</feature>
<dbReference type="KEGG" id="pxv:FXF36_05500"/>
<dbReference type="AlphaFoldDB" id="A0A5P6VP49"/>
<dbReference type="RefSeq" id="WP_151622840.1">
    <property type="nucleotide sequence ID" value="NZ_CP043028.1"/>
</dbReference>
<accession>A0A5P6VP49</accession>
<sequence length="471" mass="55476">MIGYMPEIYPDELLYSLFARYYVHSGYAAYIDAANDIYRNKRTRPVHEFINALNMDVKELLLERHTMEELIEKHTMFPAYGRFVSLERRQNAFKSLVNGEGNYFNWLYIPSGETKNKSLRWCPLCAQEDRTTYGETYWHRFHQIPGVDICPMHKCYLCSSSVEIKNGSPNLVAAEQEIAIETPITPFEGDVHERVIKYMIDVFNRPIDLKTDYNAGLSLETRLDREKYYFNHSWMRNNRLLYDDYLDYFRNTSECIMNFSTIQKILNGEEASYAFICQLAVFENVCPDILFKTIVPNDINQKIFKQIAKELDEPEEIVTRIGLAVINSFSLSGNTTVKKSRSKMKWEDIDTQLLPEVRECSKQIYGDGTSRPRKVTIKAVCRALNLPDKRFDNLPRCKEEILKWSETQEHYWAREVIWAYNKIKKEDQVLNWKKIRTLTNIRKNNFEACLPEIKSSAVYETYKNLLELLEI</sequence>
<dbReference type="InterPro" id="IPR009492">
    <property type="entry name" value="TniQ"/>
</dbReference>
<organism evidence="2 3">
    <name type="scientific">Pseudobutyrivibrio xylanivorans</name>
    <dbReference type="NCBI Taxonomy" id="185007"/>
    <lineage>
        <taxon>Bacteria</taxon>
        <taxon>Bacillati</taxon>
        <taxon>Bacillota</taxon>
        <taxon>Clostridia</taxon>
        <taxon>Lachnospirales</taxon>
        <taxon>Lachnospiraceae</taxon>
        <taxon>Pseudobutyrivibrio</taxon>
    </lineage>
</organism>
<proteinExistence type="predicted"/>
<evidence type="ECO:0000313" key="3">
    <source>
        <dbReference type="Proteomes" id="UP000327030"/>
    </source>
</evidence>